<evidence type="ECO:0000313" key="3">
    <source>
        <dbReference type="Proteomes" id="UP000075604"/>
    </source>
</evidence>
<gene>
    <name evidence="2" type="ORF">BE04_37720</name>
</gene>
<organism evidence="2 3">
    <name type="scientific">Sorangium cellulosum</name>
    <name type="common">Polyangium cellulosum</name>
    <dbReference type="NCBI Taxonomy" id="56"/>
    <lineage>
        <taxon>Bacteria</taxon>
        <taxon>Pseudomonadati</taxon>
        <taxon>Myxococcota</taxon>
        <taxon>Polyangia</taxon>
        <taxon>Polyangiales</taxon>
        <taxon>Polyangiaceae</taxon>
        <taxon>Sorangium</taxon>
    </lineage>
</organism>
<sequence>MDVAKLIAAATKESLEAYPSAIGVRFSPISISAADLERVPDEVRRLLGPGTYVTASAPGARRRAGERVFIASDQEAAEQATAWRNTVRVAEGERLVYVSVEEHGKASGLRDCLLAVTEAELVDTLLRWMDSSESNLPKGLASALREAGLHESRSLAALTEFARLASAEASRPKVWASVSKNLPALGLARDSGLKGAEDTADRLRANAKLVASALTGEARRRAATGPTAEVEEQLRQALRDAPTGGRAAALAGIDLGEVKTKTLGVKPKKPKPKQPSEPSPPPKKGRSGKVSDTETRAGVKDEGSRGGKRSPSTADPPTGSRQRAAVAEGGGGPAPRANGVSTDVKLHAPPLPEGLTALLEELHRGTGSPARLIVARDARACLVTLPRAAERDVLSSSRIEERLKEPFSRWSKARRAALDQISALAKKPEDVSALLVGALPKVAATETAGAALRRLLDAAVELFRAALDQDHATQVDVLRLDTAEVSERGDVALRLLGPLHVLWLSQALARAELLAGAEGMAETARRLLARAAAAAPAAPQTFPEPGRGELRLARPEAGLIVYERAPDAAVGQPVTDLAEALARRYLEICPHARLGLRIALLGGDVAAFLEGLARAAEAVPELDGIEVLCAQPPRVDRNSAAADAFAAGRIRVDALPAPAERLGEANPHVVVHFRNAPAAPEDEEPSPPEVAAYAPSGAAASTFEFRSHSLRVWTPLGSPGAVAFEALHAATRGRKESGAFVADYGALSLKSVSLPQGCPSLTWHAVVAPSLGRRPTLGLHLIAHEGIDAAQCAVISRELRPLDRALQEGLRQLGVAESRPNILRSLSAKLSERTSTALLSLRRPSASQFLAGVLSLELVRQVGTGALVVPIAPEHLAVLAGEPVAPEQLFMAAVWLVEGALAVRIGFATADPEADLDLSRPTPGGRVGKLAAALAEVWRLAARGAGVEGSTAREFLNWMIWPALAAEDGGPSGVQDAMRAWRLREEAPGPIFLVPSQTAASAVPLRGKRASFSVLTLDPAALTKLLLSA</sequence>
<reference evidence="2 3" key="1">
    <citation type="submission" date="2014-02" db="EMBL/GenBank/DDBJ databases">
        <title>The small core and large imbalanced accessory genome model reveals a collaborative survival strategy of Sorangium cellulosum strains in nature.</title>
        <authorList>
            <person name="Han K."/>
            <person name="Peng R."/>
            <person name="Blom J."/>
            <person name="Li Y.-Z."/>
        </authorList>
    </citation>
    <scope>NUCLEOTIDE SEQUENCE [LARGE SCALE GENOMIC DNA]</scope>
    <source>
        <strain evidence="2 3">So0157-18</strain>
    </source>
</reference>
<proteinExistence type="predicted"/>
<feature type="compositionally biased region" description="Pro residues" evidence="1">
    <location>
        <begin position="273"/>
        <end position="282"/>
    </location>
</feature>
<comment type="caution">
    <text evidence="2">The sequence shown here is derived from an EMBL/GenBank/DDBJ whole genome shotgun (WGS) entry which is preliminary data.</text>
</comment>
<evidence type="ECO:0000256" key="1">
    <source>
        <dbReference type="SAM" id="MobiDB-lite"/>
    </source>
</evidence>
<feature type="compositionally biased region" description="Polar residues" evidence="1">
    <location>
        <begin position="310"/>
        <end position="321"/>
    </location>
</feature>
<protein>
    <submittedName>
        <fullName evidence="2">Uncharacterized protein</fullName>
    </submittedName>
</protein>
<dbReference type="AlphaFoldDB" id="A0A150P0U8"/>
<dbReference type="EMBL" id="JELX01004376">
    <property type="protein sequence ID" value="KYF48530.1"/>
    <property type="molecule type" value="Genomic_DNA"/>
</dbReference>
<evidence type="ECO:0000313" key="2">
    <source>
        <dbReference type="EMBL" id="KYF48530.1"/>
    </source>
</evidence>
<feature type="compositionally biased region" description="Basic and acidic residues" evidence="1">
    <location>
        <begin position="289"/>
        <end position="305"/>
    </location>
</feature>
<feature type="region of interest" description="Disordered" evidence="1">
    <location>
        <begin position="259"/>
        <end position="346"/>
    </location>
</feature>
<accession>A0A150P0U8</accession>
<name>A0A150P0U8_SORCE</name>
<dbReference type="Proteomes" id="UP000075604">
    <property type="component" value="Unassembled WGS sequence"/>
</dbReference>